<dbReference type="InterPro" id="IPR011009">
    <property type="entry name" value="Kinase-like_dom_sf"/>
</dbReference>
<name>A0A939TAR0_9ACTN</name>
<evidence type="ECO:0000313" key="2">
    <source>
        <dbReference type="Proteomes" id="UP000669179"/>
    </source>
</evidence>
<protein>
    <submittedName>
        <fullName evidence="1">Hydroxyurea phosphotransferase</fullName>
    </submittedName>
</protein>
<reference evidence="1" key="1">
    <citation type="submission" date="2021-03" db="EMBL/GenBank/DDBJ databases">
        <authorList>
            <person name="Kanchanasin P."/>
            <person name="Saeng-In P."/>
            <person name="Phongsopitanun W."/>
            <person name="Yuki M."/>
            <person name="Kudo T."/>
            <person name="Ohkuma M."/>
            <person name="Tanasupawat S."/>
        </authorList>
    </citation>
    <scope>NUCLEOTIDE SEQUENCE</scope>
    <source>
        <strain evidence="1">GKU 128</strain>
    </source>
</reference>
<proteinExistence type="predicted"/>
<dbReference type="InterPro" id="IPR006748">
    <property type="entry name" value="NH2Glyco/OHUrea_AB-resist_kin"/>
</dbReference>
<comment type="caution">
    <text evidence="1">The sequence shown here is derived from an EMBL/GenBank/DDBJ whole genome shotgun (WGS) entry which is preliminary data.</text>
</comment>
<keyword evidence="2" id="KW-1185">Reference proteome</keyword>
<organism evidence="1 2">
    <name type="scientific">Actinomadura barringtoniae</name>
    <dbReference type="NCBI Taxonomy" id="1427535"/>
    <lineage>
        <taxon>Bacteria</taxon>
        <taxon>Bacillati</taxon>
        <taxon>Actinomycetota</taxon>
        <taxon>Actinomycetes</taxon>
        <taxon>Streptosporangiales</taxon>
        <taxon>Thermomonosporaceae</taxon>
        <taxon>Actinomadura</taxon>
    </lineage>
</organism>
<dbReference type="Pfam" id="PF04655">
    <property type="entry name" value="APH_6_hur"/>
    <property type="match status" value="1"/>
</dbReference>
<dbReference type="GO" id="GO:0016773">
    <property type="term" value="F:phosphotransferase activity, alcohol group as acceptor"/>
    <property type="evidence" value="ECO:0007669"/>
    <property type="project" value="InterPro"/>
</dbReference>
<gene>
    <name evidence="1" type="ORF">J4573_52070</name>
</gene>
<dbReference type="AlphaFoldDB" id="A0A939TAR0"/>
<dbReference type="GO" id="GO:0019748">
    <property type="term" value="P:secondary metabolic process"/>
    <property type="evidence" value="ECO:0007669"/>
    <property type="project" value="InterPro"/>
</dbReference>
<dbReference type="EMBL" id="JAGEOJ010000040">
    <property type="protein sequence ID" value="MBO2455694.1"/>
    <property type="molecule type" value="Genomic_DNA"/>
</dbReference>
<dbReference type="SUPFAM" id="SSF56112">
    <property type="entry name" value="Protein kinase-like (PK-like)"/>
    <property type="match status" value="1"/>
</dbReference>
<sequence>MPLGDLPHSRRTKTSTGAASTDRRLGWVIDVEVPAELAGFAVKHNGDKGRAWIERLPGLLADRMEGWGLRPEGPARNGMAAIVVPVVRVDGERAVLKLQILDEESEGEPAGLRAWNGNGAVLLLEDDEATGAMLLERLDPDRSLDDVEDATKALQILAELLERLVALPAPEGIRRLEDIANAMLTQVPDALEVLDGGAKRVVDTSAALIRELVSEPGDRLLHWDLHYENVLAGEREPWLAIDPNPLAGDPGFDLLPALDNRWEDITATGDVARAVRARFDLMVEVLGLDRRRAAGWTYARVLQNTLWDLEDGEPGMHEMQLAIAEALAVYL</sequence>
<accession>A0A939TAR0</accession>
<dbReference type="Proteomes" id="UP000669179">
    <property type="component" value="Unassembled WGS sequence"/>
</dbReference>
<evidence type="ECO:0000313" key="1">
    <source>
        <dbReference type="EMBL" id="MBO2455694.1"/>
    </source>
</evidence>